<accession>A0A3E2H3M9</accession>
<dbReference type="OrthoDB" id="3436026at2759"/>
<comment type="caution">
    <text evidence="3">The sequence shown here is derived from an EMBL/GenBank/DDBJ whole genome shotgun (WGS) entry which is preliminary data.</text>
</comment>
<dbReference type="Proteomes" id="UP000258309">
    <property type="component" value="Unassembled WGS sequence"/>
</dbReference>
<reference evidence="3 4" key="1">
    <citation type="submission" date="2018-05" db="EMBL/GenBank/DDBJ databases">
        <title>Draft genome sequence of Scytalidium lignicola DSM 105466, a ubiquitous saprotrophic fungus.</title>
        <authorList>
            <person name="Buettner E."/>
            <person name="Gebauer A.M."/>
            <person name="Hofrichter M."/>
            <person name="Liers C."/>
            <person name="Kellner H."/>
        </authorList>
    </citation>
    <scope>NUCLEOTIDE SEQUENCE [LARGE SCALE GENOMIC DNA]</scope>
    <source>
        <strain evidence="3 4">DSM 105466</strain>
    </source>
</reference>
<dbReference type="EMBL" id="NCSJ02000182">
    <property type="protein sequence ID" value="RFU27975.1"/>
    <property type="molecule type" value="Genomic_DNA"/>
</dbReference>
<protein>
    <submittedName>
        <fullName evidence="3">Uncharacterized protein</fullName>
    </submittedName>
</protein>
<feature type="transmembrane region" description="Helical" evidence="2">
    <location>
        <begin position="99"/>
        <end position="127"/>
    </location>
</feature>
<feature type="compositionally biased region" description="Low complexity" evidence="1">
    <location>
        <begin position="1"/>
        <end position="12"/>
    </location>
</feature>
<dbReference type="AlphaFoldDB" id="A0A3E2H3M9"/>
<evidence type="ECO:0000256" key="1">
    <source>
        <dbReference type="SAM" id="MobiDB-lite"/>
    </source>
</evidence>
<evidence type="ECO:0000313" key="3">
    <source>
        <dbReference type="EMBL" id="RFU27975.1"/>
    </source>
</evidence>
<keyword evidence="4" id="KW-1185">Reference proteome</keyword>
<feature type="non-terminal residue" evidence="3">
    <location>
        <position position="208"/>
    </location>
</feature>
<feature type="region of interest" description="Disordered" evidence="1">
    <location>
        <begin position="1"/>
        <end position="24"/>
    </location>
</feature>
<evidence type="ECO:0000313" key="4">
    <source>
        <dbReference type="Proteomes" id="UP000258309"/>
    </source>
</evidence>
<name>A0A3E2H3M9_SCYLI</name>
<feature type="non-terminal residue" evidence="3">
    <location>
        <position position="1"/>
    </location>
</feature>
<feature type="transmembrane region" description="Helical" evidence="2">
    <location>
        <begin position="134"/>
        <end position="158"/>
    </location>
</feature>
<gene>
    <name evidence="3" type="ORF">B7463_g8357</name>
</gene>
<proteinExistence type="predicted"/>
<sequence length="208" mass="22458">MSTIPKPTTSPQAPQPSQPQASDPRAARQTALLNILGILIATLLLNAVSYSIAAMVTRLSTTPTSTPNFPKSHSSALTNEDQDWEVTFLFAPATTKLCFAANVLVGAISCFVLMHAFFIWMTTLALVSDSVRNYALAYGVGAGISGIVFVHVVLVPRLEEGDGFLMIINSVLGPVLAGLTFGTIERSTSRCYGLAFQPRKFRFQNLYK</sequence>
<feature type="transmembrane region" description="Helical" evidence="2">
    <location>
        <begin position="31"/>
        <end position="53"/>
    </location>
</feature>
<keyword evidence="2" id="KW-0472">Membrane</keyword>
<keyword evidence="2" id="KW-1133">Transmembrane helix</keyword>
<feature type="transmembrane region" description="Helical" evidence="2">
    <location>
        <begin position="164"/>
        <end position="184"/>
    </location>
</feature>
<organism evidence="3 4">
    <name type="scientific">Scytalidium lignicola</name>
    <name type="common">Hyphomycete</name>
    <dbReference type="NCBI Taxonomy" id="5539"/>
    <lineage>
        <taxon>Eukaryota</taxon>
        <taxon>Fungi</taxon>
        <taxon>Dikarya</taxon>
        <taxon>Ascomycota</taxon>
        <taxon>Pezizomycotina</taxon>
        <taxon>Leotiomycetes</taxon>
        <taxon>Leotiomycetes incertae sedis</taxon>
        <taxon>Scytalidium</taxon>
    </lineage>
</organism>
<keyword evidence="2" id="KW-0812">Transmembrane</keyword>
<evidence type="ECO:0000256" key="2">
    <source>
        <dbReference type="SAM" id="Phobius"/>
    </source>
</evidence>